<keyword evidence="1" id="KW-0813">Transport</keyword>
<name>A0A5J4UX22_9EUKA</name>
<dbReference type="OrthoDB" id="10690147at2759"/>
<gene>
    <name evidence="2" type="ORF">EZS28_029772</name>
</gene>
<dbReference type="InterPro" id="IPR037364">
    <property type="entry name" value="Sec23"/>
</dbReference>
<keyword evidence="1" id="KW-0968">Cytoplasmic vesicle</keyword>
<dbReference type="InterPro" id="IPR036465">
    <property type="entry name" value="vWFA_dom_sf"/>
</dbReference>
<dbReference type="AlphaFoldDB" id="A0A5J4UX22"/>
<dbReference type="GO" id="GO:0006886">
    <property type="term" value="P:intracellular protein transport"/>
    <property type="evidence" value="ECO:0007669"/>
    <property type="project" value="InterPro"/>
</dbReference>
<keyword evidence="1" id="KW-0963">Cytoplasm</keyword>
<reference evidence="2 3" key="1">
    <citation type="submission" date="2019-03" db="EMBL/GenBank/DDBJ databases">
        <title>Single cell metagenomics reveals metabolic interactions within the superorganism composed of flagellate Streblomastix strix and complex community of Bacteroidetes bacteria on its surface.</title>
        <authorList>
            <person name="Treitli S.C."/>
            <person name="Kolisko M."/>
            <person name="Husnik F."/>
            <person name="Keeling P."/>
            <person name="Hampl V."/>
        </authorList>
    </citation>
    <scope>NUCLEOTIDE SEQUENCE [LARGE SCALE GENOMIC DNA]</scope>
    <source>
        <strain evidence="2">ST1C</strain>
    </source>
</reference>
<keyword evidence="1" id="KW-0256">Endoplasmic reticulum</keyword>
<evidence type="ECO:0000256" key="1">
    <source>
        <dbReference type="RuleBase" id="RU365030"/>
    </source>
</evidence>
<comment type="similarity">
    <text evidence="1">Belongs to the SEC23/SEC24 family. SEC23 subfamily.</text>
</comment>
<keyword evidence="1" id="KW-0931">ER-Golgi transport</keyword>
<dbReference type="GO" id="GO:0005789">
    <property type="term" value="C:endoplasmic reticulum membrane"/>
    <property type="evidence" value="ECO:0007669"/>
    <property type="project" value="UniProtKB-SubCell"/>
</dbReference>
<dbReference type="Proteomes" id="UP000324800">
    <property type="component" value="Unassembled WGS sequence"/>
</dbReference>
<dbReference type="GO" id="GO:0008270">
    <property type="term" value="F:zinc ion binding"/>
    <property type="evidence" value="ECO:0007669"/>
    <property type="project" value="InterPro"/>
</dbReference>
<proteinExistence type="inferred from homology"/>
<dbReference type="GO" id="GO:0090110">
    <property type="term" value="P:COPII-coated vesicle cargo loading"/>
    <property type="evidence" value="ECO:0007669"/>
    <property type="project" value="TreeGrafter"/>
</dbReference>
<organism evidence="2 3">
    <name type="scientific">Streblomastix strix</name>
    <dbReference type="NCBI Taxonomy" id="222440"/>
    <lineage>
        <taxon>Eukaryota</taxon>
        <taxon>Metamonada</taxon>
        <taxon>Preaxostyla</taxon>
        <taxon>Oxymonadida</taxon>
        <taxon>Streblomastigidae</taxon>
        <taxon>Streblomastix</taxon>
    </lineage>
</organism>
<comment type="subcellular location">
    <subcellularLocation>
        <location evidence="1">Cytoplasmic vesicle</location>
        <location evidence="1">COPII-coated vesicle membrane</location>
        <topology evidence="1">Peripheral membrane protein</topology>
        <orientation evidence="1">Cytoplasmic side</orientation>
    </subcellularLocation>
    <subcellularLocation>
        <location evidence="1">Endoplasmic reticulum membrane</location>
        <topology evidence="1">Peripheral membrane protein</topology>
        <orientation evidence="1">Cytoplasmic side</orientation>
    </subcellularLocation>
</comment>
<dbReference type="GO" id="GO:0005096">
    <property type="term" value="F:GTPase activator activity"/>
    <property type="evidence" value="ECO:0007669"/>
    <property type="project" value="TreeGrafter"/>
</dbReference>
<dbReference type="GO" id="GO:0030127">
    <property type="term" value="C:COPII vesicle coat"/>
    <property type="evidence" value="ECO:0007669"/>
    <property type="project" value="InterPro"/>
</dbReference>
<protein>
    <recommendedName>
        <fullName evidence="1">Protein transport protein SEC23</fullName>
    </recommendedName>
</protein>
<comment type="function">
    <text evidence="1">Component of the coat protein complex II (COPII) which promotes the formation of transport vesicles from the endoplasmic reticulum (ER). The coat has two main functions, the physical deformation of the endoplasmic reticulum membrane into vesicles and the selection of cargo molecules.</text>
</comment>
<evidence type="ECO:0000313" key="2">
    <source>
        <dbReference type="EMBL" id="KAA6374700.1"/>
    </source>
</evidence>
<dbReference type="GO" id="GO:0070971">
    <property type="term" value="C:endoplasmic reticulum exit site"/>
    <property type="evidence" value="ECO:0007669"/>
    <property type="project" value="TreeGrafter"/>
</dbReference>
<keyword evidence="1" id="KW-0479">Metal-binding</keyword>
<comment type="caution">
    <text evidence="2">The sequence shown here is derived from an EMBL/GenBank/DDBJ whole genome shotgun (WGS) entry which is preliminary data.</text>
</comment>
<sequence length="357" mass="41963">MIAGPFCAESSFSDTSHIGAHHFFFDVSKYTDNPNYEIRGRNPLQCRFCSAFYAPWPKNKEDSKNILPRYKWECGFCKCINILPGVKRLLKIKTKSKAEIDAIIDKIIIKYQEMRVNSFEHVFDKEKQFIRHPPSYPGYSPAIVFIIDENFSPSNFIEIVNSVQSLLKNIPRSTKILMITFGKKVTLLKLGYFQRMKRFDNQTSEKPKRFCDFHFTLTLSGRNEDEFRNTIPFFCLQQAVIGKSVMINSINLQEVLQNEEKEGDQYIIDQNLYEYEDEQQRQFQEYYSHQAKENKIILGVAERMASFFCEASDLQENLIEILSYAAGFHNIEEQMRQDNIINPNSQQQEDQHWPGWR</sequence>
<keyword evidence="1" id="KW-0653">Protein transport</keyword>
<dbReference type="SUPFAM" id="SSF53300">
    <property type="entry name" value="vWA-like"/>
    <property type="match status" value="1"/>
</dbReference>
<dbReference type="EMBL" id="SNRW01011778">
    <property type="protein sequence ID" value="KAA6374700.1"/>
    <property type="molecule type" value="Genomic_DNA"/>
</dbReference>
<dbReference type="SUPFAM" id="SSF82919">
    <property type="entry name" value="Zn-finger domain of Sec23/24"/>
    <property type="match status" value="1"/>
</dbReference>
<keyword evidence="1" id="KW-0472">Membrane</keyword>
<dbReference type="Gene3D" id="3.40.50.410">
    <property type="entry name" value="von Willebrand factor, type A domain"/>
    <property type="match status" value="1"/>
</dbReference>
<accession>A0A5J4UX22</accession>
<dbReference type="PANTHER" id="PTHR11141:SF0">
    <property type="entry name" value="PROTEIN TRANSPORT PROTEIN SEC23"/>
    <property type="match status" value="1"/>
</dbReference>
<evidence type="ECO:0000313" key="3">
    <source>
        <dbReference type="Proteomes" id="UP000324800"/>
    </source>
</evidence>
<dbReference type="InterPro" id="IPR036174">
    <property type="entry name" value="Znf_Sec23_Sec24_sf"/>
</dbReference>
<dbReference type="PANTHER" id="PTHR11141">
    <property type="entry name" value="PROTEIN TRANSPORT PROTEIN SEC23"/>
    <property type="match status" value="1"/>
</dbReference>
<keyword evidence="1" id="KW-0862">Zinc</keyword>